<feature type="domain" description="Alcohol dehydrogenase-like N-terminal" evidence="3">
    <location>
        <begin position="24"/>
        <end position="80"/>
    </location>
</feature>
<reference evidence="4" key="1">
    <citation type="submission" date="2013-08" db="EMBL/GenBank/DDBJ databases">
        <authorList>
            <person name="Mendez C."/>
            <person name="Richter M."/>
            <person name="Ferrer M."/>
            <person name="Sanchez J."/>
        </authorList>
    </citation>
    <scope>NUCLEOTIDE SEQUENCE</scope>
</reference>
<feature type="non-terminal residue" evidence="4">
    <location>
        <position position="83"/>
    </location>
</feature>
<comment type="caution">
    <text evidence="4">The sequence shown here is derived from an EMBL/GenBank/DDBJ whole genome shotgun (WGS) entry which is preliminary data.</text>
</comment>
<dbReference type="EMBL" id="AUZY01005013">
    <property type="protein sequence ID" value="EQD60316.1"/>
    <property type="molecule type" value="Genomic_DNA"/>
</dbReference>
<evidence type="ECO:0000313" key="4">
    <source>
        <dbReference type="EMBL" id="EQD60316.1"/>
    </source>
</evidence>
<gene>
    <name evidence="4" type="ORF">B1B_07826</name>
</gene>
<dbReference type="InterPro" id="IPR011032">
    <property type="entry name" value="GroES-like_sf"/>
</dbReference>
<dbReference type="AlphaFoldDB" id="T1AIH7"/>
<accession>T1AIH7</accession>
<reference evidence="4" key="2">
    <citation type="journal article" date="2014" name="ISME J.">
        <title>Microbial stratification in low pH oxic and suboxic macroscopic growths along an acid mine drainage.</title>
        <authorList>
            <person name="Mendez-Garcia C."/>
            <person name="Mesa V."/>
            <person name="Sprenger R.R."/>
            <person name="Richter M."/>
            <person name="Diez M.S."/>
            <person name="Solano J."/>
            <person name="Bargiela R."/>
            <person name="Golyshina O.V."/>
            <person name="Manteca A."/>
            <person name="Ramos J.L."/>
            <person name="Gallego J.R."/>
            <person name="Llorente I."/>
            <person name="Martins Dos Santos V.A."/>
            <person name="Jensen O.N."/>
            <person name="Pelaez A.I."/>
            <person name="Sanchez J."/>
            <person name="Ferrer M."/>
        </authorList>
    </citation>
    <scope>NUCLEOTIDE SEQUENCE</scope>
</reference>
<dbReference type="Pfam" id="PF08240">
    <property type="entry name" value="ADH_N"/>
    <property type="match status" value="1"/>
</dbReference>
<evidence type="ECO:0000256" key="2">
    <source>
        <dbReference type="ARBA" id="ARBA00023002"/>
    </source>
</evidence>
<evidence type="ECO:0000256" key="1">
    <source>
        <dbReference type="ARBA" id="ARBA00022857"/>
    </source>
</evidence>
<keyword evidence="1" id="KW-0521">NADP</keyword>
<dbReference type="GO" id="GO:0016651">
    <property type="term" value="F:oxidoreductase activity, acting on NAD(P)H"/>
    <property type="evidence" value="ECO:0007669"/>
    <property type="project" value="TreeGrafter"/>
</dbReference>
<organism evidence="4">
    <name type="scientific">mine drainage metagenome</name>
    <dbReference type="NCBI Taxonomy" id="410659"/>
    <lineage>
        <taxon>unclassified sequences</taxon>
        <taxon>metagenomes</taxon>
        <taxon>ecological metagenomes</taxon>
    </lineage>
</organism>
<proteinExistence type="predicted"/>
<dbReference type="GO" id="GO:0070402">
    <property type="term" value="F:NADPH binding"/>
    <property type="evidence" value="ECO:0007669"/>
    <property type="project" value="TreeGrafter"/>
</dbReference>
<dbReference type="PANTHER" id="PTHR48106:SF18">
    <property type="entry name" value="QUINONE OXIDOREDUCTASE PIG3"/>
    <property type="match status" value="1"/>
</dbReference>
<dbReference type="InterPro" id="IPR013154">
    <property type="entry name" value="ADH-like_N"/>
</dbReference>
<name>T1AIH7_9ZZZZ</name>
<keyword evidence="2" id="KW-0560">Oxidoreductase</keyword>
<dbReference type="PANTHER" id="PTHR48106">
    <property type="entry name" value="QUINONE OXIDOREDUCTASE PIG3-RELATED"/>
    <property type="match status" value="1"/>
</dbReference>
<sequence>MRAAILEHFGEAPVLREMYEPVPGPGEALVEVGMAALNPVDLRVATGTFYGARPELPYVVGSEGMGVVRASERWPVGQRVRFG</sequence>
<evidence type="ECO:0000259" key="3">
    <source>
        <dbReference type="Pfam" id="PF08240"/>
    </source>
</evidence>
<protein>
    <submittedName>
        <fullName evidence="4">Alcohol dehydrogenase zinc-binding domain protein</fullName>
    </submittedName>
</protein>
<dbReference type="SUPFAM" id="SSF50129">
    <property type="entry name" value="GroES-like"/>
    <property type="match status" value="1"/>
</dbReference>
<dbReference type="Gene3D" id="3.90.180.10">
    <property type="entry name" value="Medium-chain alcohol dehydrogenases, catalytic domain"/>
    <property type="match status" value="1"/>
</dbReference>